<sequence>MSGHAKKLNDLGIVIPNQLGIHRVLQSLPPSYKNFVINYNMQNMNKELPELFSMLKSAEVEIQKEHQVLMVSKTTSFKKQGKPNNKDNFKKGGKKAVAPPKKPKAGPKPDTVCFYCKEEWHWKRNCPKYLADLKRGHVKKKEHFEPFALCFLAAVGRRQSAAPDKVATLPPLRRSFSPRGVPAAFLLRCYFELPPADFALLRRRSLSMATGSPFLW</sequence>
<dbReference type="Proteomes" id="UP001231189">
    <property type="component" value="Unassembled WGS sequence"/>
</dbReference>
<accession>A0AAD8RDP5</accession>
<protein>
    <recommendedName>
        <fullName evidence="2">CCHC-type domain-containing protein</fullName>
    </recommendedName>
</protein>
<keyword evidence="4" id="KW-1185">Reference proteome</keyword>
<feature type="domain" description="CCHC-type" evidence="2">
    <location>
        <begin position="112"/>
        <end position="128"/>
    </location>
</feature>
<organism evidence="3 4">
    <name type="scientific">Lolium multiflorum</name>
    <name type="common">Italian ryegrass</name>
    <name type="synonym">Lolium perenne subsp. multiflorum</name>
    <dbReference type="NCBI Taxonomy" id="4521"/>
    <lineage>
        <taxon>Eukaryota</taxon>
        <taxon>Viridiplantae</taxon>
        <taxon>Streptophyta</taxon>
        <taxon>Embryophyta</taxon>
        <taxon>Tracheophyta</taxon>
        <taxon>Spermatophyta</taxon>
        <taxon>Magnoliopsida</taxon>
        <taxon>Liliopsida</taxon>
        <taxon>Poales</taxon>
        <taxon>Poaceae</taxon>
        <taxon>BOP clade</taxon>
        <taxon>Pooideae</taxon>
        <taxon>Poodae</taxon>
        <taxon>Poeae</taxon>
        <taxon>Poeae Chloroplast Group 2 (Poeae type)</taxon>
        <taxon>Loliodinae</taxon>
        <taxon>Loliinae</taxon>
        <taxon>Lolium</taxon>
    </lineage>
</organism>
<feature type="region of interest" description="Disordered" evidence="1">
    <location>
        <begin position="75"/>
        <end position="106"/>
    </location>
</feature>
<dbReference type="SMART" id="SM00343">
    <property type="entry name" value="ZnF_C2HC"/>
    <property type="match status" value="1"/>
</dbReference>
<dbReference type="CDD" id="cd20335">
    <property type="entry name" value="BRcat_RBR"/>
    <property type="match status" value="1"/>
</dbReference>
<evidence type="ECO:0000313" key="3">
    <source>
        <dbReference type="EMBL" id="KAK1618925.1"/>
    </source>
</evidence>
<comment type="caution">
    <text evidence="3">The sequence shown here is derived from an EMBL/GenBank/DDBJ whole genome shotgun (WGS) entry which is preliminary data.</text>
</comment>
<dbReference type="GO" id="GO:0003676">
    <property type="term" value="F:nucleic acid binding"/>
    <property type="evidence" value="ECO:0007669"/>
    <property type="project" value="InterPro"/>
</dbReference>
<dbReference type="InterPro" id="IPR036875">
    <property type="entry name" value="Znf_CCHC_sf"/>
</dbReference>
<evidence type="ECO:0000256" key="1">
    <source>
        <dbReference type="SAM" id="MobiDB-lite"/>
    </source>
</evidence>
<dbReference type="SUPFAM" id="SSF57756">
    <property type="entry name" value="Retrovirus zinc finger-like domains"/>
    <property type="match status" value="1"/>
</dbReference>
<dbReference type="GO" id="GO:0008270">
    <property type="term" value="F:zinc ion binding"/>
    <property type="evidence" value="ECO:0007669"/>
    <property type="project" value="InterPro"/>
</dbReference>
<evidence type="ECO:0000313" key="4">
    <source>
        <dbReference type="Proteomes" id="UP001231189"/>
    </source>
</evidence>
<evidence type="ECO:0000259" key="2">
    <source>
        <dbReference type="SMART" id="SM00343"/>
    </source>
</evidence>
<dbReference type="InterPro" id="IPR001878">
    <property type="entry name" value="Znf_CCHC"/>
</dbReference>
<dbReference type="AlphaFoldDB" id="A0AAD8RDP5"/>
<reference evidence="3" key="1">
    <citation type="submission" date="2023-07" db="EMBL/GenBank/DDBJ databases">
        <title>A chromosome-level genome assembly of Lolium multiflorum.</title>
        <authorList>
            <person name="Chen Y."/>
            <person name="Copetti D."/>
            <person name="Kolliker R."/>
            <person name="Studer B."/>
        </authorList>
    </citation>
    <scope>NUCLEOTIDE SEQUENCE</scope>
    <source>
        <strain evidence="3">02402/16</strain>
        <tissue evidence="3">Leaf</tissue>
    </source>
</reference>
<name>A0AAD8RDP5_LOLMU</name>
<gene>
    <name evidence="3" type="ORF">QYE76_024442</name>
</gene>
<proteinExistence type="predicted"/>
<dbReference type="EMBL" id="JAUUTY010000006">
    <property type="protein sequence ID" value="KAK1618925.1"/>
    <property type="molecule type" value="Genomic_DNA"/>
</dbReference>